<dbReference type="Gene3D" id="3.90.245.10">
    <property type="entry name" value="Ribonucleoside hydrolase-like"/>
    <property type="match status" value="1"/>
</dbReference>
<dbReference type="Pfam" id="PF01156">
    <property type="entry name" value="IU_nuc_hydro"/>
    <property type="match status" value="1"/>
</dbReference>
<accession>E8LLC1</accession>
<proteinExistence type="predicted"/>
<keyword evidence="2" id="KW-0326">Glycosidase</keyword>
<reference evidence="4 5" key="1">
    <citation type="submission" date="2011-01" db="EMBL/GenBank/DDBJ databases">
        <authorList>
            <person name="Weinstock G."/>
            <person name="Sodergren E."/>
            <person name="Clifton S."/>
            <person name="Fulton L."/>
            <person name="Fulton B."/>
            <person name="Courtney L."/>
            <person name="Fronick C."/>
            <person name="Harrison M."/>
            <person name="Strong C."/>
            <person name="Farmer C."/>
            <person name="Delahaunty K."/>
            <person name="Markovic C."/>
            <person name="Hall O."/>
            <person name="Minx P."/>
            <person name="Tomlinson C."/>
            <person name="Mitreva M."/>
            <person name="Hou S."/>
            <person name="Chen J."/>
            <person name="Wollam A."/>
            <person name="Pepin K.H."/>
            <person name="Johnson M."/>
            <person name="Bhonagiri V."/>
            <person name="Zhang X."/>
            <person name="Suruliraj S."/>
            <person name="Warren W."/>
            <person name="Chinwalla A."/>
            <person name="Mardis E.R."/>
            <person name="Wilson R.K."/>
        </authorList>
    </citation>
    <scope>NUCLEOTIDE SEQUENCE [LARGE SCALE GENOMIC DNA]</scope>
    <source>
        <strain evidence="5">DSM 22608 / JCM 16073 / KCTC 15190 / YIT 12066</strain>
    </source>
</reference>
<dbReference type="Proteomes" id="UP000018458">
    <property type="component" value="Unassembled WGS sequence"/>
</dbReference>
<dbReference type="InterPro" id="IPR036452">
    <property type="entry name" value="Ribo_hydro-like"/>
</dbReference>
<dbReference type="InterPro" id="IPR001910">
    <property type="entry name" value="Inosine/uridine_hydrolase_dom"/>
</dbReference>
<dbReference type="GO" id="GO:0006152">
    <property type="term" value="P:purine nucleoside catabolic process"/>
    <property type="evidence" value="ECO:0007669"/>
    <property type="project" value="TreeGrafter"/>
</dbReference>
<dbReference type="SUPFAM" id="SSF53590">
    <property type="entry name" value="Nucleoside hydrolase"/>
    <property type="match status" value="1"/>
</dbReference>
<evidence type="ECO:0000259" key="3">
    <source>
        <dbReference type="Pfam" id="PF01156"/>
    </source>
</evidence>
<keyword evidence="1 4" id="KW-0378">Hydrolase</keyword>
<dbReference type="PANTHER" id="PTHR12304">
    <property type="entry name" value="INOSINE-URIDINE PREFERRING NUCLEOSIDE HYDROLASE"/>
    <property type="match status" value="1"/>
</dbReference>
<keyword evidence="5" id="KW-1185">Reference proteome</keyword>
<dbReference type="EMBL" id="AEVO01000090">
    <property type="protein sequence ID" value="EFY06686.1"/>
    <property type="molecule type" value="Genomic_DNA"/>
</dbReference>
<gene>
    <name evidence="4" type="ORF">HMPREF9444_01534</name>
</gene>
<organism evidence="4 5">
    <name type="scientific">Succinatimonas hippei (strain DSM 22608 / JCM 16073 / KCTC 15190 / YIT 12066)</name>
    <dbReference type="NCBI Taxonomy" id="762983"/>
    <lineage>
        <taxon>Bacteria</taxon>
        <taxon>Pseudomonadati</taxon>
        <taxon>Pseudomonadota</taxon>
        <taxon>Gammaproteobacteria</taxon>
        <taxon>Aeromonadales</taxon>
        <taxon>Succinivibrionaceae</taxon>
        <taxon>Succinatimonas</taxon>
    </lineage>
</organism>
<dbReference type="PANTHER" id="PTHR12304:SF4">
    <property type="entry name" value="URIDINE NUCLEOSIDASE"/>
    <property type="match status" value="1"/>
</dbReference>
<dbReference type="STRING" id="762983.HMPREF9444_01534"/>
<evidence type="ECO:0000313" key="5">
    <source>
        <dbReference type="Proteomes" id="UP000018458"/>
    </source>
</evidence>
<dbReference type="AlphaFoldDB" id="E8LLC1"/>
<dbReference type="GO" id="GO:0008477">
    <property type="term" value="F:purine nucleosidase activity"/>
    <property type="evidence" value="ECO:0007669"/>
    <property type="project" value="TreeGrafter"/>
</dbReference>
<dbReference type="RefSeq" id="WP_009143709.1">
    <property type="nucleotide sequence ID" value="NZ_GL831023.1"/>
</dbReference>
<dbReference type="HOGENOM" id="CLU_036838_2_1_6"/>
<evidence type="ECO:0000313" key="4">
    <source>
        <dbReference type="EMBL" id="EFY06686.1"/>
    </source>
</evidence>
<sequence>MRKIIIDTDIGVDDAFALRYGSLLFDLIGITTVDGNVPVDMATKNAKFFCKIYDKNIRVYKGATRPLTATPTPPSFDIHGSDGLGQVYDNPCSPNAGNAVNYLIETVKNHPNEITVVAVGPLTNIAIALNLYPQFAEQVKELIIMGGAFGHHGHTGNMSNFAEFNVFKDPDAADLVLSSPAPITIVPLDVTNEVQITAEEIQSTHDEFLINISKFYLDFSIKQKGFNGMAVHDALTIAYLNNPDNFKVIEKPCRVITKGIAAGQTVIPISNARSSNDCFKGLKSHKICIDVNVSAVKQELLKALTI</sequence>
<dbReference type="OrthoDB" id="9797882at2"/>
<dbReference type="eggNOG" id="COG1957">
    <property type="taxonomic scope" value="Bacteria"/>
</dbReference>
<evidence type="ECO:0000256" key="1">
    <source>
        <dbReference type="ARBA" id="ARBA00022801"/>
    </source>
</evidence>
<comment type="caution">
    <text evidence="4">The sequence shown here is derived from an EMBL/GenBank/DDBJ whole genome shotgun (WGS) entry which is preliminary data.</text>
</comment>
<dbReference type="GO" id="GO:0005829">
    <property type="term" value="C:cytosol"/>
    <property type="evidence" value="ECO:0007669"/>
    <property type="project" value="TreeGrafter"/>
</dbReference>
<evidence type="ECO:0000256" key="2">
    <source>
        <dbReference type="ARBA" id="ARBA00023295"/>
    </source>
</evidence>
<dbReference type="InterPro" id="IPR023186">
    <property type="entry name" value="IUNH"/>
</dbReference>
<name>E8LLC1_SUCHY</name>
<protein>
    <submittedName>
        <fullName evidence="4">Inosine-uridine preferring nucleoside hydrolase</fullName>
    </submittedName>
</protein>
<feature type="domain" description="Inosine/uridine-preferring nucleoside hydrolase" evidence="3">
    <location>
        <begin position="4"/>
        <end position="297"/>
    </location>
</feature>